<dbReference type="GO" id="GO:0016758">
    <property type="term" value="F:hexosyltransferase activity"/>
    <property type="evidence" value="ECO:0007669"/>
    <property type="project" value="InterPro"/>
</dbReference>
<dbReference type="Pfam" id="PF04101">
    <property type="entry name" value="Glyco_tran_28_C"/>
    <property type="match status" value="1"/>
</dbReference>
<dbReference type="InterPro" id="IPR050519">
    <property type="entry name" value="Glycosyltransf_28_UgtP"/>
</dbReference>
<feature type="domain" description="Diacylglycerol glucosyltransferase N-terminal" evidence="6">
    <location>
        <begin position="14"/>
        <end position="179"/>
    </location>
</feature>
<dbReference type="Gene3D" id="3.40.50.2000">
    <property type="entry name" value="Glycogen Phosphorylase B"/>
    <property type="match status" value="1"/>
</dbReference>
<evidence type="ECO:0000256" key="2">
    <source>
        <dbReference type="ARBA" id="ARBA00006962"/>
    </source>
</evidence>
<comment type="similarity">
    <text evidence="2">Belongs to the glycosyltransferase 28 family.</text>
</comment>
<accession>A0A7Y0L0K5</accession>
<dbReference type="EMBL" id="JABBVZ010000003">
    <property type="protein sequence ID" value="NMP21072.1"/>
    <property type="molecule type" value="Genomic_DNA"/>
</dbReference>
<name>A0A7Y0L0K5_9FIRM</name>
<evidence type="ECO:0000256" key="4">
    <source>
        <dbReference type="ARBA" id="ARBA00022679"/>
    </source>
</evidence>
<evidence type="ECO:0000256" key="1">
    <source>
        <dbReference type="ARBA" id="ARBA00004370"/>
    </source>
</evidence>
<dbReference type="InterPro" id="IPR009695">
    <property type="entry name" value="Diacylglyc_glucosyltr_N"/>
</dbReference>
<dbReference type="PANTHER" id="PTHR43025">
    <property type="entry name" value="MONOGALACTOSYLDIACYLGLYCEROL SYNTHASE"/>
    <property type="match status" value="1"/>
</dbReference>
<proteinExistence type="inferred from homology"/>
<comment type="caution">
    <text evidence="7">The sequence shown here is derived from an EMBL/GenBank/DDBJ whole genome shotgun (WGS) entry which is preliminary data.</text>
</comment>
<dbReference type="SUPFAM" id="SSF53756">
    <property type="entry name" value="UDP-Glycosyltransferase/glycogen phosphorylase"/>
    <property type="match status" value="1"/>
</dbReference>
<gene>
    <name evidence="7" type="ORF">HIJ39_01705</name>
</gene>
<evidence type="ECO:0000259" key="6">
    <source>
        <dbReference type="Pfam" id="PF06925"/>
    </source>
</evidence>
<evidence type="ECO:0000256" key="3">
    <source>
        <dbReference type="ARBA" id="ARBA00022676"/>
    </source>
</evidence>
<keyword evidence="8" id="KW-1185">Reference proteome</keyword>
<evidence type="ECO:0000259" key="5">
    <source>
        <dbReference type="Pfam" id="PF04101"/>
    </source>
</evidence>
<feature type="domain" description="Glycosyl transferase family 28 C-terminal" evidence="5">
    <location>
        <begin position="204"/>
        <end position="347"/>
    </location>
</feature>
<comment type="subcellular location">
    <subcellularLocation>
        <location evidence="1">Membrane</location>
    </subcellularLocation>
</comment>
<dbReference type="PANTHER" id="PTHR43025:SF3">
    <property type="entry name" value="MONOGALACTOSYLDIACYLGLYCEROL SYNTHASE 1, CHLOROPLASTIC"/>
    <property type="match status" value="1"/>
</dbReference>
<protein>
    <submittedName>
        <fullName evidence="7">Glycosyltransferase</fullName>
    </submittedName>
</protein>
<reference evidence="7 8" key="1">
    <citation type="submission" date="2020-04" db="EMBL/GenBank/DDBJ databases">
        <authorList>
            <person name="Zhang R."/>
            <person name="Schippers A."/>
        </authorList>
    </citation>
    <scope>NUCLEOTIDE SEQUENCE [LARGE SCALE GENOMIC DNA]</scope>
    <source>
        <strain evidence="7 8">DSM 109850</strain>
    </source>
</reference>
<dbReference type="Proteomes" id="UP000533476">
    <property type="component" value="Unassembled WGS sequence"/>
</dbReference>
<dbReference type="GO" id="GO:0009247">
    <property type="term" value="P:glycolipid biosynthetic process"/>
    <property type="evidence" value="ECO:0007669"/>
    <property type="project" value="InterPro"/>
</dbReference>
<dbReference type="RefSeq" id="WP_169096033.1">
    <property type="nucleotide sequence ID" value="NZ_JABBVZ010000003.1"/>
</dbReference>
<dbReference type="AlphaFoldDB" id="A0A7Y0L0K5"/>
<keyword evidence="4 7" id="KW-0808">Transferase</keyword>
<evidence type="ECO:0000313" key="8">
    <source>
        <dbReference type="Proteomes" id="UP000533476"/>
    </source>
</evidence>
<dbReference type="InterPro" id="IPR007235">
    <property type="entry name" value="Glyco_trans_28_C"/>
</dbReference>
<sequence length="372" mass="41671">MRILIASAGFGFGHHRAARALKIALEAQDPDVSVVIHDFLDVLPPRLTQALLGVHGRLARDFPAGYGAMYDFTGWLSRYGWWRRMEERSGLEAFRALLLETRPEVVVAVHPMPLMVLGALKRTGRWHNPVVEVMTDFVVHPSWVHYGIDRYCLPTEAARDAFRRRGVADRRLKVTGIPIDPAFANAAAPEEARQLLDWDARPRVLIMGTSQGFRKGMAAALMNHLGDLPKEVLTLIINADQALQRASQRLSIRNRVTLLPFQEQVALWMQAADVVVSKAGALTLSEVLALGRPLVIFRALPGQERGNARLVEREGAALAADTPMELRQAIDQILRDRALRQRMRTAQRRLARIEAAHAVATVTLTLSRRERR</sequence>
<evidence type="ECO:0000313" key="7">
    <source>
        <dbReference type="EMBL" id="NMP21072.1"/>
    </source>
</evidence>
<keyword evidence="3" id="KW-0328">Glycosyltransferase</keyword>
<dbReference type="Pfam" id="PF06925">
    <property type="entry name" value="MGDG_synth"/>
    <property type="match status" value="1"/>
</dbReference>
<organism evidence="7 8">
    <name type="scientific">Sulfobacillus harzensis</name>
    <dbReference type="NCBI Taxonomy" id="2729629"/>
    <lineage>
        <taxon>Bacteria</taxon>
        <taxon>Bacillati</taxon>
        <taxon>Bacillota</taxon>
        <taxon>Clostridia</taxon>
        <taxon>Eubacteriales</taxon>
        <taxon>Clostridiales Family XVII. Incertae Sedis</taxon>
        <taxon>Sulfobacillus</taxon>
    </lineage>
</organism>
<dbReference type="GO" id="GO:0016020">
    <property type="term" value="C:membrane"/>
    <property type="evidence" value="ECO:0007669"/>
    <property type="project" value="UniProtKB-SubCell"/>
</dbReference>